<dbReference type="InterPro" id="IPR004843">
    <property type="entry name" value="Calcineurin-like_PHP"/>
</dbReference>
<accession>A0A1R1AST1</accession>
<evidence type="ECO:0000259" key="1">
    <source>
        <dbReference type="Pfam" id="PF00149"/>
    </source>
</evidence>
<dbReference type="GO" id="GO:0016791">
    <property type="term" value="F:phosphatase activity"/>
    <property type="evidence" value="ECO:0007669"/>
    <property type="project" value="TreeGrafter"/>
</dbReference>
<name>A0A1R1AST1_PAELA</name>
<dbReference type="EMBL" id="MRTF01000014">
    <property type="protein sequence ID" value="OME88626.1"/>
    <property type="molecule type" value="Genomic_DNA"/>
</dbReference>
<dbReference type="GO" id="GO:0005737">
    <property type="term" value="C:cytoplasm"/>
    <property type="evidence" value="ECO:0007669"/>
    <property type="project" value="TreeGrafter"/>
</dbReference>
<proteinExistence type="predicted"/>
<comment type="caution">
    <text evidence="2">The sequence shown here is derived from an EMBL/GenBank/DDBJ whole genome shotgun (WGS) entry which is preliminary data.</text>
</comment>
<dbReference type="InterPro" id="IPR050126">
    <property type="entry name" value="Ap4A_hydrolase"/>
</dbReference>
<dbReference type="InterPro" id="IPR029052">
    <property type="entry name" value="Metallo-depent_PP-like"/>
</dbReference>
<dbReference type="PANTHER" id="PTHR42850:SF4">
    <property type="entry name" value="ZINC-DEPENDENT ENDOPOLYPHOSPHATASE"/>
    <property type="match status" value="1"/>
</dbReference>
<evidence type="ECO:0000313" key="2">
    <source>
        <dbReference type="EMBL" id="OME88626.1"/>
    </source>
</evidence>
<dbReference type="STRING" id="1401.BK123_30235"/>
<gene>
    <name evidence="2" type="ORF">BK123_30235</name>
</gene>
<dbReference type="SUPFAM" id="SSF56300">
    <property type="entry name" value="Metallo-dependent phosphatases"/>
    <property type="match status" value="1"/>
</dbReference>
<feature type="domain" description="Calcineurin-like phosphoesterase" evidence="1">
    <location>
        <begin position="1"/>
        <end position="190"/>
    </location>
</feature>
<dbReference type="GO" id="GO:0110154">
    <property type="term" value="P:RNA decapping"/>
    <property type="evidence" value="ECO:0007669"/>
    <property type="project" value="TreeGrafter"/>
</dbReference>
<organism evidence="2 3">
    <name type="scientific">Paenibacillus lautus</name>
    <name type="common">Bacillus lautus</name>
    <dbReference type="NCBI Taxonomy" id="1401"/>
    <lineage>
        <taxon>Bacteria</taxon>
        <taxon>Bacillati</taxon>
        <taxon>Bacillota</taxon>
        <taxon>Bacilli</taxon>
        <taxon>Bacillales</taxon>
        <taxon>Paenibacillaceae</taxon>
        <taxon>Paenibacillus</taxon>
    </lineage>
</organism>
<dbReference type="Proteomes" id="UP000187074">
    <property type="component" value="Unassembled WGS sequence"/>
</dbReference>
<dbReference type="Gene3D" id="3.60.21.10">
    <property type="match status" value="1"/>
</dbReference>
<evidence type="ECO:0000313" key="3">
    <source>
        <dbReference type="Proteomes" id="UP000187074"/>
    </source>
</evidence>
<dbReference type="GO" id="GO:0008803">
    <property type="term" value="F:bis(5'-nucleosyl)-tetraphosphatase (symmetrical) activity"/>
    <property type="evidence" value="ECO:0007669"/>
    <property type="project" value="TreeGrafter"/>
</dbReference>
<dbReference type="AlphaFoldDB" id="A0A1R1AST1"/>
<sequence length="249" mass="29065">MRILAISDIHGCYDEFNQLLSDVQYNPDKDKLILLGDYVDRGLRSREVIEQVMELRDEGAITLRGNHDQMMLDAILLDTDEVNSRWIRNGARHTIESYCGADFFEGEMDRARYNEGKAYIKKKFEHHLSFLDTLALYYETDTHIFVHAGINPGVDDWKLQPHHDFIWIRDPFYNYPTGLNKTVVFGHTPAMNLHDSEGIWFCEEGDKIGIDGACVYGKQLNCLEITEEQEYRTHIVRFMHNDVNVEEEQ</sequence>
<dbReference type="PANTHER" id="PTHR42850">
    <property type="entry name" value="METALLOPHOSPHOESTERASE"/>
    <property type="match status" value="1"/>
</dbReference>
<dbReference type="CDD" id="cd00144">
    <property type="entry name" value="MPP_PPP_family"/>
    <property type="match status" value="1"/>
</dbReference>
<reference evidence="2 3" key="1">
    <citation type="submission" date="2016-11" db="EMBL/GenBank/DDBJ databases">
        <title>Paenibacillus species isolates.</title>
        <authorList>
            <person name="Beno S.M."/>
        </authorList>
    </citation>
    <scope>NUCLEOTIDE SEQUENCE [LARGE SCALE GENOMIC DNA]</scope>
    <source>
        <strain evidence="2 3">FSL F4-0100</strain>
    </source>
</reference>
<protein>
    <submittedName>
        <fullName evidence="2">Serine/threonine protein phosphatase</fullName>
    </submittedName>
</protein>
<dbReference type="Pfam" id="PF00149">
    <property type="entry name" value="Metallophos"/>
    <property type="match status" value="1"/>
</dbReference>